<evidence type="ECO:0000313" key="1">
    <source>
        <dbReference type="EMBL" id="BAZ01560.1"/>
    </source>
</evidence>
<dbReference type="Proteomes" id="UP000218785">
    <property type="component" value="Chromosome"/>
</dbReference>
<proteinExistence type="predicted"/>
<dbReference type="AlphaFoldDB" id="A0A1Z4N745"/>
<organism evidence="1 2">
    <name type="scientific">Tolypothrix tenuis PCC 7101</name>
    <dbReference type="NCBI Taxonomy" id="231146"/>
    <lineage>
        <taxon>Bacteria</taxon>
        <taxon>Bacillati</taxon>
        <taxon>Cyanobacteriota</taxon>
        <taxon>Cyanophyceae</taxon>
        <taxon>Nostocales</taxon>
        <taxon>Tolypothrichaceae</taxon>
        <taxon>Tolypothrix</taxon>
    </lineage>
</organism>
<dbReference type="KEGG" id="ttq:NIES37_55630"/>
<sequence length="50" mass="5710">MFEKLLLAITITFSLNFFLQVRVPDQQKTGTNYQPHIETSATILVTTPNK</sequence>
<dbReference type="EMBL" id="AP018248">
    <property type="protein sequence ID" value="BAZ01560.1"/>
    <property type="molecule type" value="Genomic_DNA"/>
</dbReference>
<gene>
    <name evidence="1" type="ORF">NIES37_55630</name>
</gene>
<reference evidence="1 2" key="1">
    <citation type="submission" date="2017-06" db="EMBL/GenBank/DDBJ databases">
        <title>Genome sequencing of cyanobaciteial culture collection at National Institute for Environmental Studies (NIES).</title>
        <authorList>
            <person name="Hirose Y."/>
            <person name="Shimura Y."/>
            <person name="Fujisawa T."/>
            <person name="Nakamura Y."/>
            <person name="Kawachi M."/>
        </authorList>
    </citation>
    <scope>NUCLEOTIDE SEQUENCE [LARGE SCALE GENOMIC DNA]</scope>
    <source>
        <strain evidence="1 2">NIES-37</strain>
    </source>
</reference>
<protein>
    <submittedName>
        <fullName evidence="1">Uncharacterized protein</fullName>
    </submittedName>
</protein>
<evidence type="ECO:0000313" key="2">
    <source>
        <dbReference type="Proteomes" id="UP000218785"/>
    </source>
</evidence>
<name>A0A1Z4N745_9CYAN</name>
<keyword evidence="2" id="KW-1185">Reference proteome</keyword>
<accession>A0A1Z4N745</accession>